<dbReference type="AlphaFoldDB" id="A0A6A6RC69"/>
<protein>
    <submittedName>
        <fullName evidence="1">Uncharacterized protein</fullName>
    </submittedName>
</protein>
<gene>
    <name evidence="1" type="ORF">BU16DRAFT_554031</name>
</gene>
<proteinExistence type="predicted"/>
<reference evidence="1" key="1">
    <citation type="journal article" date="2020" name="Stud. Mycol.">
        <title>101 Dothideomycetes genomes: a test case for predicting lifestyles and emergence of pathogens.</title>
        <authorList>
            <person name="Haridas S."/>
            <person name="Albert R."/>
            <person name="Binder M."/>
            <person name="Bloem J."/>
            <person name="Labutti K."/>
            <person name="Salamov A."/>
            <person name="Andreopoulos B."/>
            <person name="Baker S."/>
            <person name="Barry K."/>
            <person name="Bills G."/>
            <person name="Bluhm B."/>
            <person name="Cannon C."/>
            <person name="Castanera R."/>
            <person name="Culley D."/>
            <person name="Daum C."/>
            <person name="Ezra D."/>
            <person name="Gonzalez J."/>
            <person name="Henrissat B."/>
            <person name="Kuo A."/>
            <person name="Liang C."/>
            <person name="Lipzen A."/>
            <person name="Lutzoni F."/>
            <person name="Magnuson J."/>
            <person name="Mondo S."/>
            <person name="Nolan M."/>
            <person name="Ohm R."/>
            <person name="Pangilinan J."/>
            <person name="Park H.-J."/>
            <person name="Ramirez L."/>
            <person name="Alfaro M."/>
            <person name="Sun H."/>
            <person name="Tritt A."/>
            <person name="Yoshinaga Y."/>
            <person name="Zwiers L.-H."/>
            <person name="Turgeon B."/>
            <person name="Goodwin S."/>
            <person name="Spatafora J."/>
            <person name="Crous P."/>
            <person name="Grigoriev I."/>
        </authorList>
    </citation>
    <scope>NUCLEOTIDE SEQUENCE</scope>
    <source>
        <strain evidence="1">CBS 269.34</strain>
    </source>
</reference>
<dbReference type="OrthoDB" id="10025998at2759"/>
<keyword evidence="2" id="KW-1185">Reference proteome</keyword>
<accession>A0A6A6RC69</accession>
<evidence type="ECO:0000313" key="2">
    <source>
        <dbReference type="Proteomes" id="UP000799750"/>
    </source>
</evidence>
<dbReference type="EMBL" id="MU004181">
    <property type="protein sequence ID" value="KAF2501972.1"/>
    <property type="molecule type" value="Genomic_DNA"/>
</dbReference>
<evidence type="ECO:0000313" key="1">
    <source>
        <dbReference type="EMBL" id="KAF2501972.1"/>
    </source>
</evidence>
<dbReference type="Proteomes" id="UP000799750">
    <property type="component" value="Unassembled WGS sequence"/>
</dbReference>
<organism evidence="1 2">
    <name type="scientific">Lophium mytilinum</name>
    <dbReference type="NCBI Taxonomy" id="390894"/>
    <lineage>
        <taxon>Eukaryota</taxon>
        <taxon>Fungi</taxon>
        <taxon>Dikarya</taxon>
        <taxon>Ascomycota</taxon>
        <taxon>Pezizomycotina</taxon>
        <taxon>Dothideomycetes</taxon>
        <taxon>Pleosporomycetidae</taxon>
        <taxon>Mytilinidiales</taxon>
        <taxon>Mytilinidiaceae</taxon>
        <taxon>Lophium</taxon>
    </lineage>
</organism>
<sequence length="419" mass="47326">MADSSTPDGATVIPARDVMDIDMIDTNTGELNTPDSNGTVPPKGRLIDLLANSAQYVPIFDRIVNYLEPEDLVVLRGVNRNLAYNAYPAALSTQWNINTALAKFFKDPKAFRNALGMASGCISGEFALHFLDRRTISSCKRLDIFVSRDDEDMTETIFDYLVAEGYNMVMNGHPRPWVRRKNYSMSRFDPTLHHIYITRTENSPVISILQGLQHTTALANIITSSHVYVPFAQSTFRLRRSYPYGDFEHPHEEACNALSIAKESGRSLRDNEFIEQDVPEELRSLDDGFTWTFPLNADDMEDPWQPEHVISSTTFAVTPDTTFRNLGTYHVDVEPITHVALQYEWAARECQVDLIKDRVHGCLVLELMTMPKESWPTAFLADFGVESFEAEAGAFDPPIWLDDLVLECLKAFKDGKVVV</sequence>
<name>A0A6A6RC69_9PEZI</name>